<name>A0A7J6KF59_TOXGO</name>
<gene>
    <name evidence="1" type="ORF">TGRH88_002540</name>
</gene>
<dbReference type="Proteomes" id="UP000557509">
    <property type="component" value="Unassembled WGS sequence"/>
</dbReference>
<dbReference type="EMBL" id="JAAUHK010000187">
    <property type="protein sequence ID" value="KAF4645768.1"/>
    <property type="molecule type" value="Genomic_DNA"/>
</dbReference>
<evidence type="ECO:0000313" key="2">
    <source>
        <dbReference type="Proteomes" id="UP000557509"/>
    </source>
</evidence>
<keyword evidence="2" id="KW-1185">Reference proteome</keyword>
<evidence type="ECO:0000313" key="1">
    <source>
        <dbReference type="EMBL" id="KAF4645768.1"/>
    </source>
</evidence>
<accession>A0A7J6KF59</accession>
<dbReference type="AlphaFoldDB" id="A0A7J6KF59"/>
<organism evidence="1 2">
    <name type="scientific">Toxoplasma gondii</name>
    <dbReference type="NCBI Taxonomy" id="5811"/>
    <lineage>
        <taxon>Eukaryota</taxon>
        <taxon>Sar</taxon>
        <taxon>Alveolata</taxon>
        <taxon>Apicomplexa</taxon>
        <taxon>Conoidasida</taxon>
        <taxon>Coccidia</taxon>
        <taxon>Eucoccidiorida</taxon>
        <taxon>Eimeriorina</taxon>
        <taxon>Sarcocystidae</taxon>
        <taxon>Toxoplasma</taxon>
    </lineage>
</organism>
<proteinExistence type="predicted"/>
<protein>
    <submittedName>
        <fullName evidence="1">Uncharacterized protein</fullName>
    </submittedName>
</protein>
<sequence>MERLPCMTGGNSSVLFDQEVALSPRDRMNCQTKPSLKKLAPYERLSNAAFCVATRSRKTVVFRRNITSAA</sequence>
<reference evidence="1 2" key="1">
    <citation type="submission" date="2020-03" db="EMBL/GenBank/DDBJ databases">
        <title>Genome sequence of Toxoplasma gondii RH-88 strain.</title>
        <authorList>
            <person name="Lorenzi H.A."/>
            <person name="Venepally P."/>
            <person name="Rozenberg A."/>
            <person name="Sibley D."/>
        </authorList>
    </citation>
    <scope>NUCLEOTIDE SEQUENCE [LARGE SCALE GENOMIC DNA]</scope>
    <source>
        <strain evidence="1 2">RH-88</strain>
    </source>
</reference>
<comment type="caution">
    <text evidence="1">The sequence shown here is derived from an EMBL/GenBank/DDBJ whole genome shotgun (WGS) entry which is preliminary data.</text>
</comment>